<dbReference type="PANTHER" id="PTHR35807">
    <property type="entry name" value="TRANSCRIPTIONAL REGULATOR REDD-RELATED"/>
    <property type="match status" value="1"/>
</dbReference>
<proteinExistence type="inferred from homology"/>
<evidence type="ECO:0000313" key="7">
    <source>
        <dbReference type="EMBL" id="MBP2181762.1"/>
    </source>
</evidence>
<evidence type="ECO:0000256" key="3">
    <source>
        <dbReference type="ARBA" id="ARBA00023125"/>
    </source>
</evidence>
<evidence type="ECO:0000256" key="4">
    <source>
        <dbReference type="ARBA" id="ARBA00023163"/>
    </source>
</evidence>
<dbReference type="CDD" id="cd15831">
    <property type="entry name" value="BTAD"/>
    <property type="match status" value="1"/>
</dbReference>
<dbReference type="Pfam" id="PF03704">
    <property type="entry name" value="BTAD"/>
    <property type="match status" value="1"/>
</dbReference>
<dbReference type="Gene3D" id="1.10.10.10">
    <property type="entry name" value="Winged helix-like DNA-binding domain superfamily/Winged helix DNA-binding domain"/>
    <property type="match status" value="1"/>
</dbReference>
<accession>A0ABS4PQR8</accession>
<name>A0ABS4PQR8_9PSEU</name>
<comment type="similarity">
    <text evidence="1">Belongs to the AfsR/DnrI/RedD regulatory family.</text>
</comment>
<gene>
    <name evidence="7" type="ORF">JOM49_003288</name>
</gene>
<keyword evidence="2" id="KW-0805">Transcription regulation</keyword>
<feature type="DNA-binding region" description="OmpR/PhoB-type" evidence="5">
    <location>
        <begin position="1"/>
        <end position="89"/>
    </location>
</feature>
<reference evidence="7 8" key="1">
    <citation type="submission" date="2021-03" db="EMBL/GenBank/DDBJ databases">
        <title>Sequencing the genomes of 1000 actinobacteria strains.</title>
        <authorList>
            <person name="Klenk H.-P."/>
        </authorList>
    </citation>
    <scope>NUCLEOTIDE SEQUENCE [LARGE SCALE GENOMIC DNA]</scope>
    <source>
        <strain evidence="7 8">DSM 45510</strain>
    </source>
</reference>
<dbReference type="PROSITE" id="PS51755">
    <property type="entry name" value="OMPR_PHOB"/>
    <property type="match status" value="1"/>
</dbReference>
<evidence type="ECO:0000256" key="2">
    <source>
        <dbReference type="ARBA" id="ARBA00023015"/>
    </source>
</evidence>
<dbReference type="Proteomes" id="UP000741013">
    <property type="component" value="Unassembled WGS sequence"/>
</dbReference>
<dbReference type="SMART" id="SM00862">
    <property type="entry name" value="Trans_reg_C"/>
    <property type="match status" value="1"/>
</dbReference>
<dbReference type="InterPro" id="IPR005158">
    <property type="entry name" value="BTAD"/>
</dbReference>
<protein>
    <submittedName>
        <fullName evidence="7">DNA-binding SARP family transcriptional activator</fullName>
    </submittedName>
</protein>
<evidence type="ECO:0000259" key="6">
    <source>
        <dbReference type="PROSITE" id="PS51755"/>
    </source>
</evidence>
<feature type="domain" description="OmpR/PhoB-type" evidence="6">
    <location>
        <begin position="1"/>
        <end position="89"/>
    </location>
</feature>
<dbReference type="Gene3D" id="1.25.40.10">
    <property type="entry name" value="Tetratricopeptide repeat domain"/>
    <property type="match status" value="1"/>
</dbReference>
<dbReference type="InterPro" id="IPR011990">
    <property type="entry name" value="TPR-like_helical_dom_sf"/>
</dbReference>
<comment type="caution">
    <text evidence="7">The sequence shown here is derived from an EMBL/GenBank/DDBJ whole genome shotgun (WGS) entry which is preliminary data.</text>
</comment>
<dbReference type="SMART" id="SM01043">
    <property type="entry name" value="BTAD"/>
    <property type="match status" value="1"/>
</dbReference>
<dbReference type="RefSeq" id="WP_209665141.1">
    <property type="nucleotide sequence ID" value="NZ_JAGGMS010000001.1"/>
</dbReference>
<evidence type="ECO:0000313" key="8">
    <source>
        <dbReference type="Proteomes" id="UP000741013"/>
    </source>
</evidence>
<keyword evidence="8" id="KW-1185">Reference proteome</keyword>
<organism evidence="7 8">
    <name type="scientific">Amycolatopsis magusensis</name>
    <dbReference type="NCBI Taxonomy" id="882444"/>
    <lineage>
        <taxon>Bacteria</taxon>
        <taxon>Bacillati</taxon>
        <taxon>Actinomycetota</taxon>
        <taxon>Actinomycetes</taxon>
        <taxon>Pseudonocardiales</taxon>
        <taxon>Pseudonocardiaceae</taxon>
        <taxon>Amycolatopsis</taxon>
    </lineage>
</organism>
<dbReference type="SUPFAM" id="SSF48452">
    <property type="entry name" value="TPR-like"/>
    <property type="match status" value="1"/>
</dbReference>
<dbReference type="InterPro" id="IPR051677">
    <property type="entry name" value="AfsR-DnrI-RedD_regulator"/>
</dbReference>
<keyword evidence="4" id="KW-0804">Transcription</keyword>
<dbReference type="InterPro" id="IPR036388">
    <property type="entry name" value="WH-like_DNA-bd_sf"/>
</dbReference>
<dbReference type="GO" id="GO:0003677">
    <property type="term" value="F:DNA binding"/>
    <property type="evidence" value="ECO:0007669"/>
    <property type="project" value="UniProtKB-KW"/>
</dbReference>
<evidence type="ECO:0000256" key="5">
    <source>
        <dbReference type="PROSITE-ProRule" id="PRU01091"/>
    </source>
</evidence>
<sequence length="241" mass="26249">MEFGILGPLRVRTGDGRSLPVTGTKPRTMLAALLLAGGRVLPDDRLAALLWGGREPATMAAQLHTYASRLRRALDVPLVRSGPGYLLERGMDVRFDADEFERLTLSGHRDLEAGLPELAVTRLRAALDLWRGPALADVSETLRAAELPRLEEIHMAAVEGRIAAELALGQHLRAVPDLVGLVARYPLRERLRAQLVTALHRSDRRTDALGVYAQGRRILDEELGVAPGPALRAAYQSVLSA</sequence>
<dbReference type="InterPro" id="IPR016032">
    <property type="entry name" value="Sig_transdc_resp-reg_C-effctor"/>
</dbReference>
<dbReference type="InterPro" id="IPR001867">
    <property type="entry name" value="OmpR/PhoB-type_DNA-bd"/>
</dbReference>
<dbReference type="EMBL" id="JAGGMS010000001">
    <property type="protein sequence ID" value="MBP2181762.1"/>
    <property type="molecule type" value="Genomic_DNA"/>
</dbReference>
<dbReference type="SUPFAM" id="SSF46894">
    <property type="entry name" value="C-terminal effector domain of the bipartite response regulators"/>
    <property type="match status" value="1"/>
</dbReference>
<keyword evidence="3 5" id="KW-0238">DNA-binding</keyword>
<dbReference type="PANTHER" id="PTHR35807:SF1">
    <property type="entry name" value="TRANSCRIPTIONAL REGULATOR REDD"/>
    <property type="match status" value="1"/>
</dbReference>
<evidence type="ECO:0000256" key="1">
    <source>
        <dbReference type="ARBA" id="ARBA00005820"/>
    </source>
</evidence>